<feature type="region of interest" description="Disordered" evidence="1">
    <location>
        <begin position="1"/>
        <end position="71"/>
    </location>
</feature>
<reference evidence="3" key="1">
    <citation type="submission" date="2020-10" db="EMBL/GenBank/DDBJ databases">
        <title>Genome Sequence of Monilinia vaccinii-corymbosi Sheds Light on Mummy Berry Disease Infection of Blueberry and Mating Type.</title>
        <authorList>
            <person name="Yow A.G."/>
            <person name="Zhang Y."/>
            <person name="Bansal K."/>
            <person name="Eacker S.M."/>
            <person name="Sullivan S."/>
            <person name="Liachko I."/>
            <person name="Cubeta M.A."/>
            <person name="Rollins J.A."/>
            <person name="Ashrafi H."/>
        </authorList>
    </citation>
    <scope>NUCLEOTIDE SEQUENCE</scope>
    <source>
        <strain evidence="3">RL-1</strain>
    </source>
</reference>
<accession>A0A8A3PRL3</accession>
<dbReference type="EMBL" id="CP063413">
    <property type="protein sequence ID" value="QSZ37519.1"/>
    <property type="molecule type" value="Genomic_DNA"/>
</dbReference>
<evidence type="ECO:0000313" key="3">
    <source>
        <dbReference type="EMBL" id="QSZ37519.1"/>
    </source>
</evidence>
<feature type="compositionally biased region" description="Polar residues" evidence="1">
    <location>
        <begin position="10"/>
        <end position="32"/>
    </location>
</feature>
<feature type="region of interest" description="Disordered" evidence="1">
    <location>
        <begin position="220"/>
        <end position="278"/>
    </location>
</feature>
<dbReference type="Proteomes" id="UP000672032">
    <property type="component" value="Chromosome 9"/>
</dbReference>
<evidence type="ECO:0000256" key="1">
    <source>
        <dbReference type="SAM" id="MobiDB-lite"/>
    </source>
</evidence>
<protein>
    <submittedName>
        <fullName evidence="3">Uncharacterized protein</fullName>
    </submittedName>
</protein>
<keyword evidence="4" id="KW-1185">Reference proteome</keyword>
<proteinExistence type="predicted"/>
<feature type="transmembrane region" description="Helical" evidence="2">
    <location>
        <begin position="395"/>
        <end position="413"/>
    </location>
</feature>
<feature type="compositionally biased region" description="Basic and acidic residues" evidence="1">
    <location>
        <begin position="133"/>
        <end position="149"/>
    </location>
</feature>
<dbReference type="AlphaFoldDB" id="A0A8A3PRL3"/>
<evidence type="ECO:0000313" key="4">
    <source>
        <dbReference type="Proteomes" id="UP000672032"/>
    </source>
</evidence>
<keyword evidence="2" id="KW-0472">Membrane</keyword>
<feature type="compositionally biased region" description="Acidic residues" evidence="1">
    <location>
        <begin position="193"/>
        <end position="206"/>
    </location>
</feature>
<gene>
    <name evidence="3" type="ORF">DSL72_008617</name>
</gene>
<name>A0A8A3PRL3_9HELO</name>
<keyword evidence="2" id="KW-1133">Transmembrane helix</keyword>
<feature type="compositionally biased region" description="Low complexity" evidence="1">
    <location>
        <begin position="250"/>
        <end position="262"/>
    </location>
</feature>
<keyword evidence="2" id="KW-0812">Transmembrane</keyword>
<dbReference type="OrthoDB" id="3562797at2759"/>
<feature type="region of interest" description="Disordered" evidence="1">
    <location>
        <begin position="128"/>
        <end position="208"/>
    </location>
</feature>
<sequence>MVKKRDDDSVSTAVVTPQTSEHSINPNTTSKEVTLDTPPTSPAVEKEKRDLDSANPPRHYMGGEPPYATSDPRGVLAISALMGHFLSDDYDWEEVEGEKVDASRDGAWQRRTNALVQSHDHVTYVSALSEDQDGVKSEGEGVDDPRDAHAVSSRRAGFGVRLVSNGCDGASTTSSTSSGGLGVLQGTPSSSSVDDDDDDDDDDDGADDMHMEEDLIDLHSDSCSPSLRIGPDLKSSHHHHHRSPNPLPIKPKSSKQAKAPAALRQETHHRLSSPIPTCPPGSIPKHEIFLHTLPAKDASVADVRSWIASWFLGRDIAFEVPRAGVDVDIGMRQYIDCISWSGDDVHRVWPASLELDLRGWMLGGYARPIVRDIERARGMERERVWRLFWGRMGDFLAGVLVMAAVGLFWVHFLPVPMLMLWESC</sequence>
<organism evidence="3 4">
    <name type="scientific">Monilinia vaccinii-corymbosi</name>
    <dbReference type="NCBI Taxonomy" id="61207"/>
    <lineage>
        <taxon>Eukaryota</taxon>
        <taxon>Fungi</taxon>
        <taxon>Dikarya</taxon>
        <taxon>Ascomycota</taxon>
        <taxon>Pezizomycotina</taxon>
        <taxon>Leotiomycetes</taxon>
        <taxon>Helotiales</taxon>
        <taxon>Sclerotiniaceae</taxon>
        <taxon>Monilinia</taxon>
    </lineage>
</organism>
<evidence type="ECO:0000256" key="2">
    <source>
        <dbReference type="SAM" id="Phobius"/>
    </source>
</evidence>